<evidence type="ECO:0000256" key="4">
    <source>
        <dbReference type="ARBA" id="ARBA00022989"/>
    </source>
</evidence>
<feature type="domain" description="EamA" evidence="8">
    <location>
        <begin position="174"/>
        <end position="304"/>
    </location>
</feature>
<dbReference type="InterPro" id="IPR000620">
    <property type="entry name" value="EamA_dom"/>
</dbReference>
<comment type="caution">
    <text evidence="9">The sequence shown here is derived from an EMBL/GenBank/DDBJ whole genome shotgun (WGS) entry which is preliminary data.</text>
</comment>
<name>A0A2S6ZMA9_9XANT</name>
<gene>
    <name evidence="9" type="ORF">XthCFBP4691_00450</name>
</gene>
<feature type="transmembrane region" description="Helical" evidence="7">
    <location>
        <begin position="60"/>
        <end position="80"/>
    </location>
</feature>
<keyword evidence="3 7" id="KW-0812">Transmembrane</keyword>
<feature type="transmembrane region" description="Helical" evidence="7">
    <location>
        <begin position="36"/>
        <end position="54"/>
    </location>
</feature>
<evidence type="ECO:0000256" key="2">
    <source>
        <dbReference type="ARBA" id="ARBA00007362"/>
    </source>
</evidence>
<proteinExistence type="inferred from homology"/>
<evidence type="ECO:0000256" key="7">
    <source>
        <dbReference type="SAM" id="Phobius"/>
    </source>
</evidence>
<feature type="transmembrane region" description="Helical" evidence="7">
    <location>
        <begin position="92"/>
        <end position="112"/>
    </location>
</feature>
<dbReference type="OrthoDB" id="9810556at2"/>
<dbReference type="PANTHER" id="PTHR32322">
    <property type="entry name" value="INNER MEMBRANE TRANSPORTER"/>
    <property type="match status" value="1"/>
</dbReference>
<evidence type="ECO:0000256" key="3">
    <source>
        <dbReference type="ARBA" id="ARBA00022692"/>
    </source>
</evidence>
<reference evidence="9 10" key="1">
    <citation type="submission" date="2016-08" db="EMBL/GenBank/DDBJ databases">
        <title>Evolution of the type three secretion system and type three effector repertoires in Xanthomonas.</title>
        <authorList>
            <person name="Merda D."/>
            <person name="Briand M."/>
            <person name="Bosis E."/>
            <person name="Rousseau C."/>
            <person name="Portier P."/>
            <person name="Jacques M.-A."/>
            <person name="Fischer-Le Saux M."/>
        </authorList>
    </citation>
    <scope>NUCLEOTIDE SEQUENCE [LARGE SCALE GENOMIC DNA]</scope>
    <source>
        <strain evidence="9 10">CFBP 4691</strain>
    </source>
</reference>
<keyword evidence="4 7" id="KW-1133">Transmembrane helix</keyword>
<dbReference type="RefSeq" id="WP_128418593.1">
    <property type="nucleotide sequence ID" value="NZ_CP049017.1"/>
</dbReference>
<evidence type="ECO:0000313" key="9">
    <source>
        <dbReference type="EMBL" id="PPT93375.1"/>
    </source>
</evidence>
<comment type="subcellular location">
    <subcellularLocation>
        <location evidence="1">Membrane</location>
        <topology evidence="1">Multi-pass membrane protein</topology>
    </subcellularLocation>
</comment>
<evidence type="ECO:0000259" key="8">
    <source>
        <dbReference type="Pfam" id="PF00892"/>
    </source>
</evidence>
<feature type="transmembrane region" description="Helical" evidence="7">
    <location>
        <begin position="199"/>
        <end position="219"/>
    </location>
</feature>
<feature type="domain" description="EamA" evidence="8">
    <location>
        <begin position="36"/>
        <end position="162"/>
    </location>
</feature>
<dbReference type="SUPFAM" id="SSF103481">
    <property type="entry name" value="Multidrug resistance efflux transporter EmrE"/>
    <property type="match status" value="2"/>
</dbReference>
<evidence type="ECO:0000256" key="6">
    <source>
        <dbReference type="SAM" id="MobiDB-lite"/>
    </source>
</evidence>
<keyword evidence="5 7" id="KW-0472">Membrane</keyword>
<evidence type="ECO:0000256" key="5">
    <source>
        <dbReference type="ARBA" id="ARBA00023136"/>
    </source>
</evidence>
<dbReference type="AlphaFoldDB" id="A0A2S6ZMA9"/>
<feature type="transmembrane region" description="Helical" evidence="7">
    <location>
        <begin position="174"/>
        <end position="192"/>
    </location>
</feature>
<feature type="transmembrane region" description="Helical" evidence="7">
    <location>
        <begin position="289"/>
        <end position="305"/>
    </location>
</feature>
<dbReference type="Pfam" id="PF00892">
    <property type="entry name" value="EamA"/>
    <property type="match status" value="2"/>
</dbReference>
<comment type="similarity">
    <text evidence="2">Belongs to the EamA transporter family.</text>
</comment>
<dbReference type="Gene3D" id="1.10.3730.20">
    <property type="match status" value="2"/>
</dbReference>
<feature type="transmembrane region" description="Helical" evidence="7">
    <location>
        <begin position="148"/>
        <end position="168"/>
    </location>
</feature>
<dbReference type="EMBL" id="MIGX01000001">
    <property type="protein sequence ID" value="PPT93375.1"/>
    <property type="molecule type" value="Genomic_DNA"/>
</dbReference>
<feature type="transmembrane region" description="Helical" evidence="7">
    <location>
        <begin position="118"/>
        <end position="139"/>
    </location>
</feature>
<dbReference type="Proteomes" id="UP000239898">
    <property type="component" value="Unassembled WGS sequence"/>
</dbReference>
<feature type="transmembrane region" description="Helical" evidence="7">
    <location>
        <begin position="264"/>
        <end position="283"/>
    </location>
</feature>
<dbReference type="GO" id="GO:0016020">
    <property type="term" value="C:membrane"/>
    <property type="evidence" value="ECO:0007669"/>
    <property type="project" value="UniProtKB-SubCell"/>
</dbReference>
<sequence>MNTGDSTVNAADPASADPADAPPAPLVRDWRTPLELLLLGIVWGCSFLFMRVAAPQFGAYALVELRLALGAAVLLPFLWLARARFPLRRWPALVAIGVLNSALPFLLFAWGAQHAPAAIGAICNAMTVLFTALVAFLFFGERIGARRAVALLVGFVGVLVLATGTSAGLSVGPAAFAGATASLLYGIGYNLVERHMGDLPPAASAASTLGCSALLLAPLAWTHWPAAPVPARAWACAGALGVVCTGLAFLMYYRLIQRIGPARASTVTYLVPVFGALLAWSILGEPLTWSMLVAGALILGSVAFSQRAR</sequence>
<feature type="transmembrane region" description="Helical" evidence="7">
    <location>
        <begin position="231"/>
        <end position="252"/>
    </location>
</feature>
<feature type="region of interest" description="Disordered" evidence="6">
    <location>
        <begin position="1"/>
        <end position="22"/>
    </location>
</feature>
<evidence type="ECO:0000313" key="10">
    <source>
        <dbReference type="Proteomes" id="UP000239898"/>
    </source>
</evidence>
<accession>A0A2S6ZMA9</accession>
<protein>
    <submittedName>
        <fullName evidence="9">EamA family transporter</fullName>
    </submittedName>
</protein>
<feature type="compositionally biased region" description="Low complexity" evidence="6">
    <location>
        <begin position="10"/>
        <end position="19"/>
    </location>
</feature>
<organism evidence="9 10">
    <name type="scientific">Xanthomonas theicola</name>
    <dbReference type="NCBI Taxonomy" id="56464"/>
    <lineage>
        <taxon>Bacteria</taxon>
        <taxon>Pseudomonadati</taxon>
        <taxon>Pseudomonadota</taxon>
        <taxon>Gammaproteobacteria</taxon>
        <taxon>Lysobacterales</taxon>
        <taxon>Lysobacteraceae</taxon>
        <taxon>Xanthomonas</taxon>
    </lineage>
</organism>
<evidence type="ECO:0000256" key="1">
    <source>
        <dbReference type="ARBA" id="ARBA00004141"/>
    </source>
</evidence>
<dbReference type="PANTHER" id="PTHR32322:SF2">
    <property type="entry name" value="EAMA DOMAIN-CONTAINING PROTEIN"/>
    <property type="match status" value="1"/>
</dbReference>
<keyword evidence="10" id="KW-1185">Reference proteome</keyword>
<dbReference type="InterPro" id="IPR037185">
    <property type="entry name" value="EmrE-like"/>
</dbReference>
<dbReference type="InterPro" id="IPR050638">
    <property type="entry name" value="AA-Vitamin_Transporters"/>
</dbReference>